<keyword evidence="10 13" id="KW-0472">Membrane</keyword>
<dbReference type="OrthoDB" id="442066at2759"/>
<evidence type="ECO:0000256" key="5">
    <source>
        <dbReference type="ARBA" id="ARBA00022614"/>
    </source>
</evidence>
<protein>
    <recommendedName>
        <fullName evidence="18">Leucine-rich repeat-containing N-terminal plant-type domain-containing protein</fullName>
    </recommendedName>
</protein>
<comment type="similarity">
    <text evidence="2">Belongs to the RLP family.</text>
</comment>
<dbReference type="InterPro" id="IPR046956">
    <property type="entry name" value="RLP23-like"/>
</dbReference>
<evidence type="ECO:0000256" key="12">
    <source>
        <dbReference type="ARBA" id="ARBA00023180"/>
    </source>
</evidence>
<dbReference type="Gene3D" id="3.80.10.10">
    <property type="entry name" value="Ribonuclease Inhibitor"/>
    <property type="match status" value="18"/>
</dbReference>
<evidence type="ECO:0000256" key="11">
    <source>
        <dbReference type="ARBA" id="ARBA00023170"/>
    </source>
</evidence>
<dbReference type="SMART" id="SM00369">
    <property type="entry name" value="LRR_TYP"/>
    <property type="match status" value="33"/>
</dbReference>
<dbReference type="Pfam" id="PF23598">
    <property type="entry name" value="LRR_14"/>
    <property type="match status" value="1"/>
</dbReference>
<evidence type="ECO:0000259" key="14">
    <source>
        <dbReference type="Pfam" id="PF08263"/>
    </source>
</evidence>
<evidence type="ECO:0000256" key="8">
    <source>
        <dbReference type="ARBA" id="ARBA00022737"/>
    </source>
</evidence>
<organism evidence="16 17">
    <name type="scientific">Gossypium anomalum</name>
    <dbReference type="NCBI Taxonomy" id="47600"/>
    <lineage>
        <taxon>Eukaryota</taxon>
        <taxon>Viridiplantae</taxon>
        <taxon>Streptophyta</taxon>
        <taxon>Embryophyta</taxon>
        <taxon>Tracheophyta</taxon>
        <taxon>Spermatophyta</taxon>
        <taxon>Magnoliopsida</taxon>
        <taxon>eudicotyledons</taxon>
        <taxon>Gunneridae</taxon>
        <taxon>Pentapetalae</taxon>
        <taxon>rosids</taxon>
        <taxon>malvids</taxon>
        <taxon>Malvales</taxon>
        <taxon>Malvaceae</taxon>
        <taxon>Malvoideae</taxon>
        <taxon>Gossypium</taxon>
    </lineage>
</organism>
<dbReference type="SUPFAM" id="SSF52047">
    <property type="entry name" value="RNI-like"/>
    <property type="match status" value="4"/>
</dbReference>
<evidence type="ECO:0000256" key="4">
    <source>
        <dbReference type="ARBA" id="ARBA00022553"/>
    </source>
</evidence>
<evidence type="ECO:0000256" key="9">
    <source>
        <dbReference type="ARBA" id="ARBA00022989"/>
    </source>
</evidence>
<evidence type="ECO:0000313" key="16">
    <source>
        <dbReference type="EMBL" id="KAG8499858.1"/>
    </source>
</evidence>
<evidence type="ECO:0000256" key="10">
    <source>
        <dbReference type="ARBA" id="ARBA00023136"/>
    </source>
</evidence>
<dbReference type="Proteomes" id="UP000701853">
    <property type="component" value="Chromosome 3"/>
</dbReference>
<dbReference type="FunFam" id="3.80.10.10:FF:000095">
    <property type="entry name" value="LRR receptor-like serine/threonine-protein kinase GSO1"/>
    <property type="match status" value="1"/>
</dbReference>
<keyword evidence="12" id="KW-0325">Glycoprotein</keyword>
<dbReference type="InterPro" id="IPR001611">
    <property type="entry name" value="Leu-rich_rpt"/>
</dbReference>
<keyword evidence="7" id="KW-0732">Signal</keyword>
<keyword evidence="6 13" id="KW-0812">Transmembrane</keyword>
<keyword evidence="11" id="KW-0675">Receptor</keyword>
<dbReference type="PANTHER" id="PTHR48061:SF36">
    <property type="entry name" value="RECEPTOR-LIKE PROTEIN 12"/>
    <property type="match status" value="1"/>
</dbReference>
<comment type="caution">
    <text evidence="16">The sequence shown here is derived from an EMBL/GenBank/DDBJ whole genome shotgun (WGS) entry which is preliminary data.</text>
</comment>
<evidence type="ECO:0000313" key="17">
    <source>
        <dbReference type="Proteomes" id="UP000701853"/>
    </source>
</evidence>
<dbReference type="SMART" id="SM00365">
    <property type="entry name" value="LRR_SD22"/>
    <property type="match status" value="6"/>
</dbReference>
<dbReference type="InterPro" id="IPR013210">
    <property type="entry name" value="LRR_N_plant-typ"/>
</dbReference>
<evidence type="ECO:0000256" key="1">
    <source>
        <dbReference type="ARBA" id="ARBA00004251"/>
    </source>
</evidence>
<keyword evidence="9 13" id="KW-1133">Transmembrane helix</keyword>
<keyword evidence="4" id="KW-0597">Phosphoprotein</keyword>
<dbReference type="InterPro" id="IPR032675">
    <property type="entry name" value="LRR_dom_sf"/>
</dbReference>
<dbReference type="FunFam" id="3.80.10.10:FF:000383">
    <property type="entry name" value="Leucine-rich repeat receptor protein kinase EMS1"/>
    <property type="match status" value="1"/>
</dbReference>
<evidence type="ECO:0000256" key="7">
    <source>
        <dbReference type="ARBA" id="ARBA00022729"/>
    </source>
</evidence>
<dbReference type="Pfam" id="PF00560">
    <property type="entry name" value="LRR_1"/>
    <property type="match status" value="14"/>
</dbReference>
<evidence type="ECO:0000259" key="15">
    <source>
        <dbReference type="Pfam" id="PF23598"/>
    </source>
</evidence>
<keyword evidence="5" id="KW-0433">Leucine-rich repeat</keyword>
<evidence type="ECO:0000256" key="13">
    <source>
        <dbReference type="SAM" id="Phobius"/>
    </source>
</evidence>
<comment type="subcellular location">
    <subcellularLocation>
        <location evidence="1">Cell membrane</location>
        <topology evidence="1">Single-pass type I membrane protein</topology>
    </subcellularLocation>
</comment>
<sequence length="2845" mass="321135">MPCLDNQRSPLLQLQHHLYYASNFTASSKFELWDPNTDCCSWEGVTCDALGHVIGIDLSDKNLAGSFHPIFNLHRLQRLNLAGNYFNTTLFSYGFDKLQNLTHLNLSSSCFHGQIPVEISYLTRLVSLDLSNQGSCYLRYYTILDPYNGWYNYYELHPEVEHPLKLEKPNFKTLIKNLRFLTELYLDSVDISTQSAKWCETTSLVLSNLRVLSLSYCGLKGPLCSSLSRLSFLSKLILDGNPISYLPPNFLEISSRLVSLSLSSCNLKGHFPTGILLLPKIQSIDISFNYQLMGHLPEFLANNALQSLSLHVTNFGGKLPESIGNLKFLTNLDLCCNFFGSIPSSIANLSHLVNLYLGGNMLSGSIHSSLFNLPSLKTLYLGDNQLVGKIDEFPNASSSLIQELGIGNNYLTGPIPKSILQLPRLEELYIESNSFSSMKLDMFVQLKNLRDLTLFNTSLLIESDNRSLTFPQLERLSLWSCNLTEFPEFIKRQDKLVELDLSNNHIHGFVPNWLWNNSLSRVDISFNMIDFPKKLPLSDANFSFPMLKVLNLASCNISSFPEFIKTQDKLVDLDLSNNHIHGVVPNWLSKSSLSWVDLSFNMIDFPKQLPLSDANFSFPMLKELHLASCNISSFPEFIKTQDKLVYLDLSNNHIHGVVPNWLWKSSLSWVDLSFNMIDFPKQLPLSDANFSFPMLKELHLASCNISSFPEFIKTQDKLVDLDLSNNHIHGVVPNWLWKSSLSRVNLSFNVIDFPKQLPLSNLNFSFSMLRELYMESCNISSFPEFLKTQENLEILDLSNNKISGAIPNWVWKKSLQYLFLANNHLSSLDQLLPNQSSTFSQGSFSLDASYNNLSGPIPNWLCNMSQLNGFIASYNNLSGSIPNCLDNMSQLDTFDVSYNNLSGAIPNCLGNMSALSWLGLQRNHFSGILPKFSKATQLNILKVSENRLEGKLPRSLAKCTQLMVLDVGSNMINDTFPFWLGKLPALKVLLLRENRFYGQIKHFKHKSVFPTLDVLDIASNQFSGDLSIKFLQCLKAMMQITNDDKAKLVYIGEEYYQDSVTIDMECPVRRYVIFEENGPGVKGGPVGPATNLMVAYPFTGTPTVFLTGGPTRIEVPETLCNDIEIVSMKMNWMILSMLEKVDQKDLTKVVEHYFDAGLIGQKDLEIAWHCNAKQENYTFVYKYVVCQVQSFFTPNKHEHSSFPYFTLPLLMLPFSCLISHLTRLVSLDLSYQDDCYWRNGYHYYLPRLKLEKPNFKTFIKNLRFLTELYLDGVDISTQSAKWCETTSLVLSNLRVLSLSYCGLKGPLCSSLSRLSFLSKLILDGNPISYLPPNILEISSHLVSLSLSNCNLSGHFPTEILLSPKIQSIEISGNDQLMGQLPEFSSNNSVQSLSLFDTNFSGKLPQSIGKLKFLTNLKLHYCNFFGPIPSSIANLSHLVNLYLGGNMLSGSIHSSLFNLPSLKTLYLGENQLVGKIDEFPNASSSLIQEVSIGNNYLTGPIPKSVLQLPWLEWLYIAGNSFSFMKLDMSVQLNNLRDLTLFNTSLLIESDNRSLTFPQLESLSLTSCNLTEFPEFIKRQEKLGSLDLSNNHIHGFVPNWLWKSSLSRVDLSFNMIDFPKQLPLSDANFSFPMLTELHLTSCNISSFPEFIKTQDKLISLYLSNNRIHGVVPNWLWKSTLSRVDLSFNVIDFPKQLPLSDLNFSFSMLRALDLESCNISSFPGFLKSQENLEYLKLSNNKISGATPNWVWKKSSLYLYLANNSLSSLDQLLPNQSSTFSQGSFRFDASYNNLSGPIPNWLCNMSQLSAFYVSYNNFNGPIPNCLCNMSQLSGFDASYNNLSGSIPNCLDNMSQLGTFDVSYNSGPIPNCLGNMSALSWLGLQGNNFSGMIPKFSKATQLQFLKVSENRLEGKLPRSLAKCTQLMVLDVGSNMINDTFPFWLEKLTYLMVLILRENRFYGQIKHFKHKSVFPTLDVLDIASNQFSGDLSTKFLQSLKAMAKMTNDEKAKLDYIGENYYQDSVTIDLECPVRRYVIFEGNGPGVKGGPVGPGAWRGVCAPHRAAVPWLCGMVPRNVLLQADQQSLIIQNPEAFWMVLTGISVELSSLLILWVAMVPIGFKLYAKHNPPSHPPNMNTLHSLISLFLFSCFLPLLLSFSPSQTHLSMPCLDDQRSPLLQLQNHLYYAPNFNFSSKFELWDPSTHCCSWKGVTCDALGHVVGIDLSNRNLSGNFHSIFHLRHLQRLNLAGNNFNTTLFSYGFDKLQNLTHLNLSSSCFHGQIPMRISHLTRLVSLDLSYQDSCYQRYYTILDPYDGYDLLPPELEQPLKLEKPNFKTLIKNLRFLTELYLDSVDISAQGVKWCETTSLVLSNLRVLSLSYCGLKGPLCSSLSRLSFLSKLILDGNPISYLPPNFLEISSRLVFLSLMDCNLSGHFPTEIFLSPKIQSIDISVNEFLNGQLPEFSSNNSLQSLSLSYTNFSGKLPESIGNLKFLTTLHLSSCNFFGPIPSSIANLSSLVNLHLRKNKLSGSIHYSLFTLPSLKTLYLGENQLVGKIDEFPNASSSLIQELSIGNNYLTGPIPNSILQLPSLEQLYIESSNFSSMKLDMFVQLKNLKGLDLFNVSLLIESDNRSLTFPRLEGLRLSSCNLTEFPEFIKTQDKLISLDLSNNHIHGVVPNWLWKSTLSSLDLSFNVIDFPNQLPLTDANFSFPMLRELNLRLCNISAFPEFLKSQENLKELDLSNNKISGAIPNWVWKKRNLSIEFLQSLKAMMQITNDDKSKLVYIGEQYYQDSVMVAVWSLGYVSDIHWETNGLTSSENMGKETEEDLDDCVRIHGNDLCPSKLQVIACKWRQ</sequence>
<keyword evidence="3" id="KW-1003">Cell membrane</keyword>
<gene>
    <name evidence="16" type="ORF">CXB51_006563</name>
</gene>
<feature type="transmembrane region" description="Helical" evidence="13">
    <location>
        <begin position="2132"/>
        <end position="2152"/>
    </location>
</feature>
<name>A0A8J5ZDP5_9ROSI</name>
<evidence type="ECO:0000256" key="6">
    <source>
        <dbReference type="ARBA" id="ARBA00022692"/>
    </source>
</evidence>
<keyword evidence="8" id="KW-0677">Repeat</keyword>
<proteinExistence type="inferred from homology"/>
<dbReference type="Pfam" id="PF08263">
    <property type="entry name" value="LRRNT_2"/>
    <property type="match status" value="2"/>
</dbReference>
<dbReference type="PROSITE" id="PS51450">
    <property type="entry name" value="LRR"/>
    <property type="match status" value="3"/>
</dbReference>
<dbReference type="FunFam" id="3.80.10.10:FF:000041">
    <property type="entry name" value="LRR receptor-like serine/threonine-protein kinase ERECTA"/>
    <property type="match status" value="3"/>
</dbReference>
<evidence type="ECO:0000256" key="2">
    <source>
        <dbReference type="ARBA" id="ARBA00009592"/>
    </source>
</evidence>
<dbReference type="GO" id="GO:0005886">
    <property type="term" value="C:plasma membrane"/>
    <property type="evidence" value="ECO:0007669"/>
    <property type="project" value="UniProtKB-SubCell"/>
</dbReference>
<feature type="transmembrane region" description="Helical" evidence="13">
    <location>
        <begin position="2088"/>
        <end position="2111"/>
    </location>
</feature>
<evidence type="ECO:0008006" key="18">
    <source>
        <dbReference type="Google" id="ProtNLM"/>
    </source>
</evidence>
<feature type="domain" description="Leucine-rich repeat-containing N-terminal plant-type" evidence="14">
    <location>
        <begin position="9"/>
        <end position="48"/>
    </location>
</feature>
<keyword evidence="17" id="KW-1185">Reference proteome</keyword>
<feature type="domain" description="Leucine-rich repeat-containing N-terminal plant-type" evidence="14">
    <location>
        <begin position="2165"/>
        <end position="2208"/>
    </location>
</feature>
<reference evidence="16 17" key="1">
    <citation type="journal article" date="2021" name="bioRxiv">
        <title>The Gossypium anomalum genome as a resource for cotton improvement and evolutionary analysis of hybrid incompatibility.</title>
        <authorList>
            <person name="Grover C.E."/>
            <person name="Yuan D."/>
            <person name="Arick M.A."/>
            <person name="Miller E.R."/>
            <person name="Hu G."/>
            <person name="Peterson D.G."/>
            <person name="Wendel J.F."/>
            <person name="Udall J.A."/>
        </authorList>
    </citation>
    <scope>NUCLEOTIDE SEQUENCE [LARGE SCALE GENOMIC DNA]</scope>
    <source>
        <strain evidence="16">JFW-Udall</strain>
        <tissue evidence="16">Leaf</tissue>
    </source>
</reference>
<feature type="domain" description="Disease resistance R13L4/SHOC-2-like LRR" evidence="15">
    <location>
        <begin position="305"/>
        <end position="501"/>
    </location>
</feature>
<dbReference type="SUPFAM" id="SSF52058">
    <property type="entry name" value="L domain-like"/>
    <property type="match status" value="3"/>
</dbReference>
<dbReference type="EMBL" id="JAHUZN010000003">
    <property type="protein sequence ID" value="KAG8499858.1"/>
    <property type="molecule type" value="Genomic_DNA"/>
</dbReference>
<dbReference type="InterPro" id="IPR055414">
    <property type="entry name" value="LRR_R13L4/SHOC2-like"/>
</dbReference>
<evidence type="ECO:0000256" key="3">
    <source>
        <dbReference type="ARBA" id="ARBA00022475"/>
    </source>
</evidence>
<dbReference type="InterPro" id="IPR003591">
    <property type="entry name" value="Leu-rich_rpt_typical-subtyp"/>
</dbReference>
<accession>A0A8J5ZDP5</accession>
<dbReference type="PANTHER" id="PTHR48061">
    <property type="entry name" value="LEUCINE-RICH REPEAT RECEPTOR PROTEIN KINASE EMS1-LIKE-RELATED"/>
    <property type="match status" value="1"/>
</dbReference>